<reference evidence="4 5" key="1">
    <citation type="submission" date="2020-04" db="EMBL/GenBank/DDBJ databases">
        <title>Metagenomic profiling of ammonia- and methane-oxidizing microorganisms in a Dutch drinking water treatment plant.</title>
        <authorList>
            <person name="Poghosyan L."/>
            <person name="Leucker S."/>
        </authorList>
    </citation>
    <scope>NUCLEOTIDE SEQUENCE [LARGE SCALE GENOMIC DNA]</scope>
    <source>
        <strain evidence="4">S-RSF-IL-03</strain>
    </source>
</reference>
<dbReference type="SUPFAM" id="SSF56300">
    <property type="entry name" value="Metallo-dependent phosphatases"/>
    <property type="match status" value="1"/>
</dbReference>
<evidence type="ECO:0000256" key="2">
    <source>
        <dbReference type="SAM" id="SignalP"/>
    </source>
</evidence>
<dbReference type="PANTHER" id="PTHR33393">
    <property type="entry name" value="POLYGLUTAMINE SYNTHESIS ACCESSORY PROTEIN RV0574C-RELATED"/>
    <property type="match status" value="1"/>
</dbReference>
<evidence type="ECO:0000259" key="3">
    <source>
        <dbReference type="SMART" id="SM00854"/>
    </source>
</evidence>
<feature type="signal peptide" evidence="2">
    <location>
        <begin position="1"/>
        <end position="26"/>
    </location>
</feature>
<dbReference type="InterPro" id="IPR029052">
    <property type="entry name" value="Metallo-depent_PP-like"/>
</dbReference>
<feature type="domain" description="Capsule synthesis protein CapA" evidence="3">
    <location>
        <begin position="67"/>
        <end position="325"/>
    </location>
</feature>
<organism evidence="4 5">
    <name type="scientific">Eiseniibacteriota bacterium</name>
    <dbReference type="NCBI Taxonomy" id="2212470"/>
    <lineage>
        <taxon>Bacteria</taxon>
        <taxon>Candidatus Eiseniibacteriota</taxon>
    </lineage>
</organism>
<dbReference type="EMBL" id="JABFRW010000041">
    <property type="protein sequence ID" value="NOT33299.1"/>
    <property type="molecule type" value="Genomic_DNA"/>
</dbReference>
<dbReference type="CDD" id="cd07381">
    <property type="entry name" value="MPP_CapA"/>
    <property type="match status" value="1"/>
</dbReference>
<comment type="similarity">
    <text evidence="1">Belongs to the CapA family.</text>
</comment>
<name>A0A849SVV7_UNCEI</name>
<protein>
    <submittedName>
        <fullName evidence="4">CapA family protein</fullName>
    </submittedName>
</protein>
<dbReference type="InterPro" id="IPR019079">
    <property type="entry name" value="Capsule_synth_CapA"/>
</dbReference>
<dbReference type="SMART" id="SM00854">
    <property type="entry name" value="PGA_cap"/>
    <property type="match status" value="1"/>
</dbReference>
<dbReference type="Proteomes" id="UP000580839">
    <property type="component" value="Unassembled WGS sequence"/>
</dbReference>
<sequence>MRSIPRRSFLARSLAAAAGLALPAWARNGLAQPGESAPTPAAAFDSLRVERPSAPPDSLREGFPSVLLAAAGDTVLGYNLQDHFDAQLAAGQTREQLWPLYFACVRQLLDQADLSIVNLECGFTERGEKLAKNFNFRARPELVEILKHGGVDVVSLANNHIRDYGRAGVEDTIATLDRSGIRHFGAGRNLRVARRPCILERQGLRVGLLGYYFQAPPDMLEPAQIYATAKRWGAAGCYQNLDCIRAMVRADVEELIPRVDIAVPFFHWGKEGSYEVRDYQIELAHLCVDLGCKAVLGAHPHRLQGVELYRGAPIFYSLGNFVYGGIKEPSDRLSALARMRIGRAGSIEADLVPLHFTTWPERAFQPSVLDGVEREDALRRIAELSRSFPATLPQLATYLGDAQPVPGR</sequence>
<evidence type="ECO:0000256" key="1">
    <source>
        <dbReference type="ARBA" id="ARBA00005662"/>
    </source>
</evidence>
<comment type="caution">
    <text evidence="4">The sequence shown here is derived from an EMBL/GenBank/DDBJ whole genome shotgun (WGS) entry which is preliminary data.</text>
</comment>
<dbReference type="AlphaFoldDB" id="A0A849SVV7"/>
<dbReference type="Pfam" id="PF09587">
    <property type="entry name" value="PGA_cap"/>
    <property type="match status" value="1"/>
</dbReference>
<dbReference type="Gene3D" id="3.60.21.10">
    <property type="match status" value="1"/>
</dbReference>
<dbReference type="InterPro" id="IPR006311">
    <property type="entry name" value="TAT_signal"/>
</dbReference>
<evidence type="ECO:0000313" key="4">
    <source>
        <dbReference type="EMBL" id="NOT33299.1"/>
    </source>
</evidence>
<dbReference type="InterPro" id="IPR052169">
    <property type="entry name" value="CW_Biosynth-Accessory"/>
</dbReference>
<evidence type="ECO:0000313" key="5">
    <source>
        <dbReference type="Proteomes" id="UP000580839"/>
    </source>
</evidence>
<dbReference type="PANTHER" id="PTHR33393:SF13">
    <property type="entry name" value="PGA BIOSYNTHESIS PROTEIN CAPA"/>
    <property type="match status" value="1"/>
</dbReference>
<dbReference type="PROSITE" id="PS51318">
    <property type="entry name" value="TAT"/>
    <property type="match status" value="1"/>
</dbReference>
<keyword evidence="2" id="KW-0732">Signal</keyword>
<feature type="chain" id="PRO_5032324797" evidence="2">
    <location>
        <begin position="27"/>
        <end position="408"/>
    </location>
</feature>
<proteinExistence type="inferred from homology"/>
<accession>A0A849SVV7</accession>
<gene>
    <name evidence="4" type="ORF">HOP12_03920</name>
</gene>